<proteinExistence type="predicted"/>
<dbReference type="SUPFAM" id="SSF56281">
    <property type="entry name" value="Metallo-hydrolase/oxidoreductase"/>
    <property type="match status" value="1"/>
</dbReference>
<dbReference type="AlphaFoldDB" id="A0ABD5YVM8"/>
<dbReference type="EMBL" id="JBHTAX010000008">
    <property type="protein sequence ID" value="MFC7193310.1"/>
    <property type="molecule type" value="Genomic_DNA"/>
</dbReference>
<evidence type="ECO:0000313" key="3">
    <source>
        <dbReference type="EMBL" id="MFC7193371.1"/>
    </source>
</evidence>
<gene>
    <name evidence="2" type="ORF">ACFQL7_28315</name>
    <name evidence="3" type="ORF">ACFQL7_28640</name>
</gene>
<evidence type="ECO:0000313" key="2">
    <source>
        <dbReference type="EMBL" id="MFC7193310.1"/>
    </source>
</evidence>
<feature type="region of interest" description="Disordered" evidence="1">
    <location>
        <begin position="517"/>
        <end position="538"/>
    </location>
</feature>
<accession>A0ABD5YVM8</accession>
<dbReference type="Proteomes" id="UP001596417">
    <property type="component" value="Unassembled WGS sequence"/>
</dbReference>
<reference evidence="3" key="3">
    <citation type="submission" date="2024-09" db="EMBL/GenBank/DDBJ databases">
        <authorList>
            <person name="Sun Q."/>
        </authorList>
    </citation>
    <scope>NUCLEOTIDE SEQUENCE</scope>
    <source>
        <strain evidence="3">NBRC 107106</strain>
    </source>
</reference>
<dbReference type="RefSeq" id="WP_390207122.1">
    <property type="nucleotide sequence ID" value="NZ_JBHSZC010000007.1"/>
</dbReference>
<reference evidence="4" key="2">
    <citation type="journal article" date="2019" name="Int. J. Syst. Evol. Microbiol.">
        <title>The Global Catalogue of Microorganisms (GCM) 10K type strain sequencing project: providing services to taxonomists for standard genome sequencing and annotation.</title>
        <authorList>
            <consortium name="The Broad Institute Genomics Platform"/>
            <consortium name="The Broad Institute Genome Sequencing Center for Infectious Disease"/>
            <person name="Wu L."/>
            <person name="Ma J."/>
        </authorList>
    </citation>
    <scope>NUCLEOTIDE SEQUENCE [LARGE SCALE GENOMIC DNA]</scope>
    <source>
        <strain evidence="4">RDMS1</strain>
    </source>
</reference>
<sequence length="538" mass="57671">MNSGRGVSVDELLDESRGEYLAGIIVNNAHPEYYCTLGENVREETPIYAAPDTATILAEACSAPLRDIEYSDAILEQLVSVDTWTQLVRGMQLHPLPVGHAPGAAGFLLEIPDGTDAHTLFVADECTIRRAAGYSGIGLDLPVAIDSLVLSGATADPFAPALTETLSIVCERAREDATVLVTADEPTGIHAAYLLGHLGKRLGSPFPITVTGRTATLCEQLGYSIPNVTRLPDAPPEKVLTPGTVAIAEPDAPVQGPAGQLFEALADDPEAAVLRLTRGVATPITAAQCMVQSFPWHNYPDPETLATVVEALAPVQVVLAERPTPEAERLHLPDSFVWSIDDDLVYTLYDGTNWVAPAEIDPDAAQHIRQRATAYHDEPTPSEYELSLPLPVRTGTIDFAAEGLDVEVIQERLLPAESPDGSWRRSLPNGDPAGVDDGNSDDTTRTAEIQTASINTSLASLREQINYIESIVDGQKCQASVIDAGGDVCLFRVQDPPMVFEHGENVTLVLDTAEQVEEATHSEQENGSDPIDTLDEIL</sequence>
<name>A0ABD5YVM8_9EURY</name>
<dbReference type="InterPro" id="IPR036866">
    <property type="entry name" value="RibonucZ/Hydroxyglut_hydro"/>
</dbReference>
<organism evidence="3 4">
    <name type="scientific">Halocatena marina</name>
    <dbReference type="NCBI Taxonomy" id="2934937"/>
    <lineage>
        <taxon>Archaea</taxon>
        <taxon>Methanobacteriati</taxon>
        <taxon>Methanobacteriota</taxon>
        <taxon>Stenosarchaea group</taxon>
        <taxon>Halobacteria</taxon>
        <taxon>Halobacteriales</taxon>
        <taxon>Natronomonadaceae</taxon>
        <taxon>Halocatena</taxon>
    </lineage>
</organism>
<feature type="region of interest" description="Disordered" evidence="1">
    <location>
        <begin position="417"/>
        <end position="443"/>
    </location>
</feature>
<evidence type="ECO:0000256" key="1">
    <source>
        <dbReference type="SAM" id="MobiDB-lite"/>
    </source>
</evidence>
<evidence type="ECO:0000313" key="4">
    <source>
        <dbReference type="Proteomes" id="UP001596417"/>
    </source>
</evidence>
<protein>
    <submittedName>
        <fullName evidence="3">Uncharacterized protein</fullName>
    </submittedName>
</protein>
<dbReference type="EMBL" id="JBHTAX010000008">
    <property type="protein sequence ID" value="MFC7193371.1"/>
    <property type="molecule type" value="Genomic_DNA"/>
</dbReference>
<comment type="caution">
    <text evidence="3">The sequence shown here is derived from an EMBL/GenBank/DDBJ whole genome shotgun (WGS) entry which is preliminary data.</text>
</comment>
<dbReference type="Gene3D" id="3.60.15.10">
    <property type="entry name" value="Ribonuclease Z/Hydroxyacylglutathione hydrolase-like"/>
    <property type="match status" value="1"/>
</dbReference>
<keyword evidence="4" id="KW-1185">Reference proteome</keyword>
<reference evidence="3" key="1">
    <citation type="journal article" date="2014" name="Int. J. Syst. Evol. Microbiol.">
        <title>Complete genome sequence of Corynebacterium casei LMG S-19264T (=DSM 44701T), isolated from a smear-ripened cheese.</title>
        <authorList>
            <consortium name="US DOE Joint Genome Institute (JGI-PGF)"/>
            <person name="Walter F."/>
            <person name="Albersmeier A."/>
            <person name="Kalinowski J."/>
            <person name="Ruckert C."/>
        </authorList>
    </citation>
    <scope>NUCLEOTIDE SEQUENCE [LARGE SCALE GENOMIC DNA]</scope>
    <source>
        <strain evidence="3">NBRC 107106</strain>
    </source>
</reference>